<dbReference type="NCBIfam" id="NF000595">
    <property type="entry name" value="PRK00015.1-3"/>
    <property type="match status" value="1"/>
</dbReference>
<evidence type="ECO:0000256" key="12">
    <source>
        <dbReference type="ARBA" id="ARBA00022801"/>
    </source>
</evidence>
<keyword evidence="13 14" id="KW-0464">Manganese</keyword>
<sequence length="237" mass="25014">MTPKDAHLRFERSFKAQGHRLIAGADEVGRGALAGPVSVGMVLIDATTAKALKGVRDSKLLTAPDREALVPVIRTWAAAYGVGHASPAEIDSLGLMAALRLAGTRAWLQVLAVARPDVVILDGNYDWLSAQPQASLFEVTDGAGCDVPVHTKIKADLQCLSVAAASVLAKVERDAMMIKLADEYPAYGWEANKGYATGSHRAAIVDKGPSNQHRQSWRLTPDSPAMAAVELSGAGPL</sequence>
<dbReference type="EC" id="3.1.26.4" evidence="6 14"/>
<dbReference type="HAMAP" id="MF_00052_B">
    <property type="entry name" value="RNase_HII_B"/>
    <property type="match status" value="1"/>
</dbReference>
<name>A0A1H1G6R5_9MICC</name>
<dbReference type="SUPFAM" id="SSF53098">
    <property type="entry name" value="Ribonuclease H-like"/>
    <property type="match status" value="1"/>
</dbReference>
<keyword evidence="19" id="KW-1185">Reference proteome</keyword>
<protein>
    <recommendedName>
        <fullName evidence="7 14">Ribonuclease HII</fullName>
        <shortName evidence="14">RNase HII</shortName>
        <ecNumber evidence="6 14">3.1.26.4</ecNumber>
    </recommendedName>
</protein>
<keyword evidence="9 14" id="KW-0540">Nuclease</keyword>
<dbReference type="OrthoDB" id="9803420at2"/>
<dbReference type="GO" id="GO:0043137">
    <property type="term" value="P:DNA replication, removal of RNA primer"/>
    <property type="evidence" value="ECO:0007669"/>
    <property type="project" value="TreeGrafter"/>
</dbReference>
<evidence type="ECO:0000256" key="2">
    <source>
        <dbReference type="ARBA" id="ARBA00001946"/>
    </source>
</evidence>
<dbReference type="CDD" id="cd07182">
    <property type="entry name" value="RNase_HII_bacteria_HII_like"/>
    <property type="match status" value="1"/>
</dbReference>
<feature type="binding site" evidence="14 15">
    <location>
        <position position="26"/>
    </location>
    <ligand>
        <name>a divalent metal cation</name>
        <dbReference type="ChEBI" id="CHEBI:60240"/>
    </ligand>
</feature>
<dbReference type="EMBL" id="FNKH01000002">
    <property type="protein sequence ID" value="SDR08618.1"/>
    <property type="molecule type" value="Genomic_DNA"/>
</dbReference>
<evidence type="ECO:0000256" key="5">
    <source>
        <dbReference type="ARBA" id="ARBA00007383"/>
    </source>
</evidence>
<evidence type="ECO:0000256" key="9">
    <source>
        <dbReference type="ARBA" id="ARBA00022722"/>
    </source>
</evidence>
<dbReference type="InterPro" id="IPR001352">
    <property type="entry name" value="RNase_HII/HIII"/>
</dbReference>
<keyword evidence="12 14" id="KW-0378">Hydrolase</keyword>
<evidence type="ECO:0000256" key="13">
    <source>
        <dbReference type="ARBA" id="ARBA00023211"/>
    </source>
</evidence>
<keyword evidence="8 14" id="KW-0963">Cytoplasm</keyword>
<comment type="function">
    <text evidence="3 14 16">Endonuclease that specifically degrades the RNA of RNA-DNA hybrids.</text>
</comment>
<dbReference type="GO" id="GO:0006298">
    <property type="term" value="P:mismatch repair"/>
    <property type="evidence" value="ECO:0007669"/>
    <property type="project" value="TreeGrafter"/>
</dbReference>
<evidence type="ECO:0000313" key="19">
    <source>
        <dbReference type="Proteomes" id="UP000181917"/>
    </source>
</evidence>
<comment type="cofactor">
    <cofactor evidence="14 15">
        <name>Mn(2+)</name>
        <dbReference type="ChEBI" id="CHEBI:29035"/>
    </cofactor>
    <cofactor evidence="14 15">
        <name>Mg(2+)</name>
        <dbReference type="ChEBI" id="CHEBI:18420"/>
    </cofactor>
    <text evidence="14 15">Manganese or magnesium. Binds 1 divalent metal ion per monomer in the absence of substrate. May bind a second metal ion after substrate binding.</text>
</comment>
<dbReference type="GO" id="GO:0003723">
    <property type="term" value="F:RNA binding"/>
    <property type="evidence" value="ECO:0007669"/>
    <property type="project" value="UniProtKB-UniRule"/>
</dbReference>
<dbReference type="Pfam" id="PF01351">
    <property type="entry name" value="RNase_HII"/>
    <property type="match status" value="1"/>
</dbReference>
<evidence type="ECO:0000256" key="16">
    <source>
        <dbReference type="RuleBase" id="RU003515"/>
    </source>
</evidence>
<evidence type="ECO:0000256" key="7">
    <source>
        <dbReference type="ARBA" id="ARBA00019179"/>
    </source>
</evidence>
<dbReference type="Gene3D" id="3.30.420.10">
    <property type="entry name" value="Ribonuclease H-like superfamily/Ribonuclease H"/>
    <property type="match status" value="1"/>
</dbReference>
<dbReference type="InterPro" id="IPR036397">
    <property type="entry name" value="RNaseH_sf"/>
</dbReference>
<evidence type="ECO:0000256" key="3">
    <source>
        <dbReference type="ARBA" id="ARBA00004065"/>
    </source>
</evidence>
<evidence type="ECO:0000256" key="1">
    <source>
        <dbReference type="ARBA" id="ARBA00000077"/>
    </source>
</evidence>
<dbReference type="PANTHER" id="PTHR10954:SF18">
    <property type="entry name" value="RIBONUCLEASE HII"/>
    <property type="match status" value="1"/>
</dbReference>
<evidence type="ECO:0000256" key="10">
    <source>
        <dbReference type="ARBA" id="ARBA00022723"/>
    </source>
</evidence>
<keyword evidence="11 14" id="KW-0255">Endonuclease</keyword>
<dbReference type="PROSITE" id="PS51975">
    <property type="entry name" value="RNASE_H_2"/>
    <property type="match status" value="1"/>
</dbReference>
<evidence type="ECO:0000256" key="15">
    <source>
        <dbReference type="PROSITE-ProRule" id="PRU01319"/>
    </source>
</evidence>
<evidence type="ECO:0000256" key="4">
    <source>
        <dbReference type="ARBA" id="ARBA00004496"/>
    </source>
</evidence>
<comment type="similarity">
    <text evidence="5 14 16">Belongs to the RNase HII family.</text>
</comment>
<reference evidence="18 19" key="1">
    <citation type="submission" date="2016-10" db="EMBL/GenBank/DDBJ databases">
        <authorList>
            <person name="de Groot N.N."/>
        </authorList>
    </citation>
    <scope>NUCLEOTIDE SEQUENCE [LARGE SCALE GENOMIC DNA]</scope>
    <source>
        <strain evidence="18 19">DSM 20117</strain>
    </source>
</reference>
<feature type="binding site" evidence="14 15">
    <location>
        <position position="122"/>
    </location>
    <ligand>
        <name>a divalent metal cation</name>
        <dbReference type="ChEBI" id="CHEBI:60240"/>
    </ligand>
</feature>
<dbReference type="AlphaFoldDB" id="A0A1H1G6R5"/>
<dbReference type="PANTHER" id="PTHR10954">
    <property type="entry name" value="RIBONUCLEASE H2 SUBUNIT A"/>
    <property type="match status" value="1"/>
</dbReference>
<dbReference type="GO" id="GO:0032299">
    <property type="term" value="C:ribonuclease H2 complex"/>
    <property type="evidence" value="ECO:0007669"/>
    <property type="project" value="TreeGrafter"/>
</dbReference>
<evidence type="ECO:0000256" key="8">
    <source>
        <dbReference type="ARBA" id="ARBA00022490"/>
    </source>
</evidence>
<feature type="domain" description="RNase H type-2" evidence="17">
    <location>
        <begin position="20"/>
        <end position="229"/>
    </location>
</feature>
<evidence type="ECO:0000259" key="17">
    <source>
        <dbReference type="PROSITE" id="PS51975"/>
    </source>
</evidence>
<dbReference type="Proteomes" id="UP000181917">
    <property type="component" value="Unassembled WGS sequence"/>
</dbReference>
<evidence type="ECO:0000256" key="6">
    <source>
        <dbReference type="ARBA" id="ARBA00012180"/>
    </source>
</evidence>
<accession>A0A1H1G6R5</accession>
<dbReference type="InterPro" id="IPR012337">
    <property type="entry name" value="RNaseH-like_sf"/>
</dbReference>
<evidence type="ECO:0000313" key="18">
    <source>
        <dbReference type="EMBL" id="SDR08618.1"/>
    </source>
</evidence>
<dbReference type="GO" id="GO:0005737">
    <property type="term" value="C:cytoplasm"/>
    <property type="evidence" value="ECO:0007669"/>
    <property type="project" value="UniProtKB-SubCell"/>
</dbReference>
<feature type="binding site" evidence="14 15">
    <location>
        <position position="27"/>
    </location>
    <ligand>
        <name>a divalent metal cation</name>
        <dbReference type="ChEBI" id="CHEBI:60240"/>
    </ligand>
</feature>
<proteinExistence type="inferred from homology"/>
<comment type="cofactor">
    <cofactor evidence="2">
        <name>Mg(2+)</name>
        <dbReference type="ChEBI" id="CHEBI:18420"/>
    </cofactor>
</comment>
<comment type="catalytic activity">
    <reaction evidence="1 14 15 16">
        <text>Endonucleolytic cleavage to 5'-phosphomonoester.</text>
        <dbReference type="EC" id="3.1.26.4"/>
    </reaction>
</comment>
<comment type="subcellular location">
    <subcellularLocation>
        <location evidence="4 14">Cytoplasm</location>
    </subcellularLocation>
</comment>
<dbReference type="STRING" id="37928.SAMN04489742_3868"/>
<dbReference type="GO" id="GO:0030145">
    <property type="term" value="F:manganese ion binding"/>
    <property type="evidence" value="ECO:0007669"/>
    <property type="project" value="UniProtKB-UniRule"/>
</dbReference>
<gene>
    <name evidence="14" type="primary">rnhB</name>
    <name evidence="18" type="ORF">SAMN04489742_3868</name>
</gene>
<dbReference type="RefSeq" id="WP_074702054.1">
    <property type="nucleotide sequence ID" value="NZ_CP018863.1"/>
</dbReference>
<organism evidence="18 19">
    <name type="scientific">Crystallibacter crystallopoietes</name>
    <dbReference type="NCBI Taxonomy" id="37928"/>
    <lineage>
        <taxon>Bacteria</taxon>
        <taxon>Bacillati</taxon>
        <taxon>Actinomycetota</taxon>
        <taxon>Actinomycetes</taxon>
        <taxon>Micrococcales</taxon>
        <taxon>Micrococcaceae</taxon>
        <taxon>Crystallibacter</taxon>
    </lineage>
</organism>
<dbReference type="GO" id="GO:0004523">
    <property type="term" value="F:RNA-DNA hybrid ribonuclease activity"/>
    <property type="evidence" value="ECO:0007669"/>
    <property type="project" value="UniProtKB-UniRule"/>
</dbReference>
<dbReference type="InterPro" id="IPR022898">
    <property type="entry name" value="RNase_HII"/>
</dbReference>
<dbReference type="KEGG" id="acry:AC20117_20035"/>
<dbReference type="InterPro" id="IPR024567">
    <property type="entry name" value="RNase_HII/HIII_dom"/>
</dbReference>
<keyword evidence="10 14" id="KW-0479">Metal-binding</keyword>
<evidence type="ECO:0000256" key="11">
    <source>
        <dbReference type="ARBA" id="ARBA00022759"/>
    </source>
</evidence>
<evidence type="ECO:0000256" key="14">
    <source>
        <dbReference type="HAMAP-Rule" id="MF_00052"/>
    </source>
</evidence>